<reference evidence="7" key="1">
    <citation type="submission" date="2018-06" db="EMBL/GenBank/DDBJ databases">
        <authorList>
            <person name="Khan S.A."/>
        </authorList>
    </citation>
    <scope>NUCLEOTIDE SEQUENCE [LARGE SCALE GENOMIC DNA]</scope>
    <source>
        <strain evidence="7">DB-1506</strain>
    </source>
</reference>
<comment type="caution">
    <text evidence="6">The sequence shown here is derived from an EMBL/GenBank/DDBJ whole genome shotgun (WGS) entry which is preliminary data.</text>
</comment>
<organism evidence="6 7">
    <name type="scientific">Roseicella frigidaeris</name>
    <dbReference type="NCBI Taxonomy" id="2230885"/>
    <lineage>
        <taxon>Bacteria</taxon>
        <taxon>Pseudomonadati</taxon>
        <taxon>Pseudomonadota</taxon>
        <taxon>Alphaproteobacteria</taxon>
        <taxon>Acetobacterales</taxon>
        <taxon>Roseomonadaceae</taxon>
        <taxon>Roseicella</taxon>
    </lineage>
</organism>
<dbReference type="SUPFAM" id="SSF53822">
    <property type="entry name" value="Periplasmic binding protein-like I"/>
    <property type="match status" value="1"/>
</dbReference>
<evidence type="ECO:0000256" key="4">
    <source>
        <dbReference type="SAM" id="SignalP"/>
    </source>
</evidence>
<dbReference type="PANTHER" id="PTHR30483:SF6">
    <property type="entry name" value="PERIPLASMIC BINDING PROTEIN OF ABC TRANSPORTER FOR NATURAL AMINO ACIDS"/>
    <property type="match status" value="1"/>
</dbReference>
<sequence length="407" mass="44002">MLPRWTALLCASLIAAPCAAPRPAHAQVSDEAIRIGVLNDQSSVYADIGGQGSVVAARLAAAEFGNTLLGRPIEIVFADSQNRADIASATARRWIDSDRVDAIADGSASSSSLAIQEVTKEKKKVFLASGPATSDLTGKFCSPTGFHFTYDTYALAYGTGRALTQQGGNSWFFITADYTFGHALERDTSAFVRDAGGRVLGSVRHPLNTADFSSFLLQAQGSRAKVVGFANAGTDFDNALKQAAEFGLVKGGQRMAGMLVFISNIHALGLPVTQGLVATTSYYWDRDERTRDWHRRFAAAHGGRAATMVQAGTYSAVRHYLRAVEAAGTDDGEAVAAMMRRMPVQDMNNDNVRIREDGRVLHDMLLVQAKAPEESKGPWDYYRILTRIPGEEAFRSLAQSECPLVKR</sequence>
<dbReference type="RefSeq" id="WP_111469064.1">
    <property type="nucleotide sequence ID" value="NZ_QLIX01000003.1"/>
</dbReference>
<evidence type="ECO:0000256" key="3">
    <source>
        <dbReference type="ARBA" id="ARBA00022970"/>
    </source>
</evidence>
<accession>A0A327MD98</accession>
<feature type="chain" id="PRO_5016260355" evidence="4">
    <location>
        <begin position="27"/>
        <end position="407"/>
    </location>
</feature>
<evidence type="ECO:0000256" key="1">
    <source>
        <dbReference type="ARBA" id="ARBA00010062"/>
    </source>
</evidence>
<name>A0A327MD98_9PROT</name>
<evidence type="ECO:0000256" key="2">
    <source>
        <dbReference type="ARBA" id="ARBA00022729"/>
    </source>
</evidence>
<keyword evidence="2 4" id="KW-0732">Signal</keyword>
<keyword evidence="7" id="KW-1185">Reference proteome</keyword>
<comment type="similarity">
    <text evidence="1">Belongs to the leucine-binding protein family.</text>
</comment>
<keyword evidence="3" id="KW-0029">Amino-acid transport</keyword>
<evidence type="ECO:0000313" key="6">
    <source>
        <dbReference type="EMBL" id="RAI60033.1"/>
    </source>
</evidence>
<feature type="signal peptide" evidence="4">
    <location>
        <begin position="1"/>
        <end position="26"/>
    </location>
</feature>
<dbReference type="InterPro" id="IPR028082">
    <property type="entry name" value="Peripla_BP_I"/>
</dbReference>
<dbReference type="Pfam" id="PF13458">
    <property type="entry name" value="Peripla_BP_6"/>
    <property type="match status" value="1"/>
</dbReference>
<gene>
    <name evidence="6" type="ORF">DOO78_05640</name>
</gene>
<evidence type="ECO:0000313" key="7">
    <source>
        <dbReference type="Proteomes" id="UP000249065"/>
    </source>
</evidence>
<keyword evidence="3" id="KW-0813">Transport</keyword>
<proteinExistence type="inferred from homology"/>
<dbReference type="CDD" id="cd06327">
    <property type="entry name" value="PBP1_SBP-like"/>
    <property type="match status" value="1"/>
</dbReference>
<dbReference type="Gene3D" id="3.40.50.2300">
    <property type="match status" value="2"/>
</dbReference>
<dbReference type="Proteomes" id="UP000249065">
    <property type="component" value="Unassembled WGS sequence"/>
</dbReference>
<dbReference type="InterPro" id="IPR028081">
    <property type="entry name" value="Leu-bd"/>
</dbReference>
<evidence type="ECO:0000259" key="5">
    <source>
        <dbReference type="Pfam" id="PF13458"/>
    </source>
</evidence>
<dbReference type="PANTHER" id="PTHR30483">
    <property type="entry name" value="LEUCINE-SPECIFIC-BINDING PROTEIN"/>
    <property type="match status" value="1"/>
</dbReference>
<dbReference type="InterPro" id="IPR051010">
    <property type="entry name" value="BCAA_transport"/>
</dbReference>
<dbReference type="EMBL" id="QLIX01000003">
    <property type="protein sequence ID" value="RAI60033.1"/>
    <property type="molecule type" value="Genomic_DNA"/>
</dbReference>
<feature type="domain" description="Leucine-binding protein" evidence="5">
    <location>
        <begin position="33"/>
        <end position="370"/>
    </location>
</feature>
<protein>
    <submittedName>
        <fullName evidence="6">ABC transporter permease</fullName>
    </submittedName>
</protein>
<dbReference type="OrthoDB" id="7237299at2"/>
<dbReference type="AlphaFoldDB" id="A0A327MD98"/>
<dbReference type="GO" id="GO:0006865">
    <property type="term" value="P:amino acid transport"/>
    <property type="evidence" value="ECO:0007669"/>
    <property type="project" value="UniProtKB-KW"/>
</dbReference>